<dbReference type="PANTHER" id="PTHR33209:SF1">
    <property type="entry name" value="PEPTIDASE S49 DOMAIN-CONTAINING PROTEIN"/>
    <property type="match status" value="1"/>
</dbReference>
<evidence type="ECO:0000256" key="8">
    <source>
        <dbReference type="SAM" id="Phobius"/>
    </source>
</evidence>
<keyword evidence="11" id="KW-1185">Reference proteome</keyword>
<reference evidence="10" key="1">
    <citation type="submission" date="2022-07" db="EMBL/GenBank/DDBJ databases">
        <title>Characterization of the Novel Bacterium Alteromonas immobilis LMIT006 and Alteromonas gregis LMIT007.</title>
        <authorList>
            <person name="Lin X."/>
        </authorList>
    </citation>
    <scope>NUCLEOTIDE SEQUENCE</scope>
    <source>
        <strain evidence="10">LMIT007</strain>
    </source>
</reference>
<keyword evidence="8" id="KW-0812">Transmembrane</keyword>
<dbReference type="InterPro" id="IPR047217">
    <property type="entry name" value="S49_SppA_67K_type_N"/>
</dbReference>
<sequence length="619" mass="67553">MAANQSLTARIFSGIWNVLNIARKVFFNFIFLVIAGFIIIGIASSGKDEIKVPKGGALVMKLNGDIVIQKQSVDPFDEFAAEAFGGNNGPSEILVRDILKVLSNAKQDRRIEALVLDLSGLRSAGLDKLRTVANALEDFKTSEKPIIAIGDYFTQNQYYLAAHADKIYLNPEGAVLFDGFARNRMYYKDALEKLKVKTHIFKVGTYKSAIEPYIRNDMSDAAREANTAWLGAYWDQFKNDVAAARGIEVSNFDESAEDFMAKFTAANGDFAEYALANGWVDELKTREAWRQEMFDLVGKNESGKSYKGISFNNYLKIVNPPIPQKTTGPAVGIVVAKGTILDGNKPNGTIGGDSTARLLRKARLDDDIKAVVLHVDSPGGSAFASEIIRQEVEELQKAGKPVVAAMSTYAASGGYWISASADHIIASPSTITGSIGIFGMLMTYEESLAYLGVYTDGVQTTDLAFSSPAKTLPDGISQIIQRSIEHGYEKFITLVAENRDMTLEQVDAIAQGRVWIGETALELGLVDQLGELGDAVNVAAELAELETFSTTYIERSLSPKEQFIKELLQNAAVHLVQTQVIDSNSPLLGLLKTVLSDVQQITQLNDPKATYAMCLECKI</sequence>
<dbReference type="PIRSF" id="PIRSF001217">
    <property type="entry name" value="Protease_4_SppA"/>
    <property type="match status" value="1"/>
</dbReference>
<feature type="transmembrane region" description="Helical" evidence="8">
    <location>
        <begin position="25"/>
        <end position="44"/>
    </location>
</feature>
<evidence type="ECO:0000256" key="3">
    <source>
        <dbReference type="ARBA" id="ARBA00022670"/>
    </source>
</evidence>
<dbReference type="InterPro" id="IPR004634">
    <property type="entry name" value="Pept_S49_pIV"/>
</dbReference>
<dbReference type="InterPro" id="IPR004635">
    <property type="entry name" value="Pept_S49_SppA"/>
</dbReference>
<dbReference type="RefSeq" id="WP_254100013.1">
    <property type="nucleotide sequence ID" value="NZ_JANATA010000009.1"/>
</dbReference>
<dbReference type="CDD" id="cd07023">
    <property type="entry name" value="S49_Sppa_N_C"/>
    <property type="match status" value="1"/>
</dbReference>
<evidence type="ECO:0000256" key="5">
    <source>
        <dbReference type="ARBA" id="ARBA00022825"/>
    </source>
</evidence>
<dbReference type="GO" id="GO:0006465">
    <property type="term" value="P:signal peptide processing"/>
    <property type="evidence" value="ECO:0007669"/>
    <property type="project" value="InterPro"/>
</dbReference>
<protein>
    <submittedName>
        <fullName evidence="10">Signal peptide peptidase SppA</fullName>
    </submittedName>
</protein>
<accession>A0AA41WXZ6</accession>
<dbReference type="NCBIfam" id="TIGR00706">
    <property type="entry name" value="SppA_dom"/>
    <property type="match status" value="1"/>
</dbReference>
<evidence type="ECO:0000256" key="6">
    <source>
        <dbReference type="ARBA" id="ARBA00023136"/>
    </source>
</evidence>
<evidence type="ECO:0000313" key="10">
    <source>
        <dbReference type="EMBL" id="MCP3428592.1"/>
    </source>
</evidence>
<gene>
    <name evidence="10" type="primary">sppA</name>
    <name evidence="10" type="ORF">NLF92_06495</name>
</gene>
<keyword evidence="5" id="KW-0720">Serine protease</keyword>
<organism evidence="10 11">
    <name type="scientific">Opacimonas viscosa</name>
    <dbReference type="NCBI Taxonomy" id="2961944"/>
    <lineage>
        <taxon>Bacteria</taxon>
        <taxon>Pseudomonadati</taxon>
        <taxon>Pseudomonadota</taxon>
        <taxon>Gammaproteobacteria</taxon>
        <taxon>Alteromonadales</taxon>
        <taxon>Alteromonadaceae</taxon>
        <taxon>Opacimonas</taxon>
    </lineage>
</organism>
<keyword evidence="3" id="KW-0645">Protease</keyword>
<dbReference type="InterPro" id="IPR029045">
    <property type="entry name" value="ClpP/crotonase-like_dom_sf"/>
</dbReference>
<feature type="active site" description="Nucleophile" evidence="7">
    <location>
        <position position="412"/>
    </location>
</feature>
<dbReference type="NCBIfam" id="TIGR00705">
    <property type="entry name" value="SppA_67K"/>
    <property type="match status" value="1"/>
</dbReference>
<dbReference type="SUPFAM" id="SSF52096">
    <property type="entry name" value="ClpP/crotonase"/>
    <property type="match status" value="2"/>
</dbReference>
<dbReference type="Proteomes" id="UP001165413">
    <property type="component" value="Unassembled WGS sequence"/>
</dbReference>
<comment type="caution">
    <text evidence="10">The sequence shown here is derived from an EMBL/GenBank/DDBJ whole genome shotgun (WGS) entry which is preliminary data.</text>
</comment>
<proteinExistence type="inferred from homology"/>
<keyword evidence="4" id="KW-0378">Hydrolase</keyword>
<dbReference type="CDD" id="cd07018">
    <property type="entry name" value="S49_SppA_67K_type"/>
    <property type="match status" value="1"/>
</dbReference>
<dbReference type="EMBL" id="JANATA010000009">
    <property type="protein sequence ID" value="MCP3428592.1"/>
    <property type="molecule type" value="Genomic_DNA"/>
</dbReference>
<keyword evidence="8" id="KW-1133">Transmembrane helix</keyword>
<evidence type="ECO:0000256" key="2">
    <source>
        <dbReference type="ARBA" id="ARBA00008683"/>
    </source>
</evidence>
<dbReference type="PANTHER" id="PTHR33209">
    <property type="entry name" value="PROTEASE 4"/>
    <property type="match status" value="1"/>
</dbReference>
<name>A0AA41WXZ6_9ALTE</name>
<evidence type="ECO:0000256" key="4">
    <source>
        <dbReference type="ARBA" id="ARBA00022801"/>
    </source>
</evidence>
<feature type="active site" description="Proton donor/acceptor" evidence="7">
    <location>
        <position position="207"/>
    </location>
</feature>
<dbReference type="AlphaFoldDB" id="A0AA41WXZ6"/>
<dbReference type="InterPro" id="IPR047272">
    <property type="entry name" value="S49_SppA_C"/>
</dbReference>
<feature type="domain" description="Peptidase S49" evidence="9">
    <location>
        <begin position="139"/>
        <end position="293"/>
    </location>
</feature>
<comment type="similarity">
    <text evidence="2">Belongs to the peptidase S49 family.</text>
</comment>
<dbReference type="GO" id="GO:0016020">
    <property type="term" value="C:membrane"/>
    <property type="evidence" value="ECO:0007669"/>
    <property type="project" value="UniProtKB-SubCell"/>
</dbReference>
<keyword evidence="6 8" id="KW-0472">Membrane</keyword>
<dbReference type="Gene3D" id="6.20.330.10">
    <property type="match status" value="1"/>
</dbReference>
<dbReference type="InterPro" id="IPR002142">
    <property type="entry name" value="Peptidase_S49"/>
</dbReference>
<evidence type="ECO:0000259" key="9">
    <source>
        <dbReference type="Pfam" id="PF01343"/>
    </source>
</evidence>
<feature type="domain" description="Peptidase S49" evidence="9">
    <location>
        <begin position="395"/>
        <end position="545"/>
    </location>
</feature>
<dbReference type="GO" id="GO:0008236">
    <property type="term" value="F:serine-type peptidase activity"/>
    <property type="evidence" value="ECO:0007669"/>
    <property type="project" value="UniProtKB-KW"/>
</dbReference>
<comment type="subcellular location">
    <subcellularLocation>
        <location evidence="1">Membrane</location>
    </subcellularLocation>
</comment>
<dbReference type="Gene3D" id="3.90.226.10">
    <property type="entry name" value="2-enoyl-CoA Hydratase, Chain A, domain 1"/>
    <property type="match status" value="2"/>
</dbReference>
<evidence type="ECO:0000256" key="7">
    <source>
        <dbReference type="PIRSR" id="PIRSR001217-1"/>
    </source>
</evidence>
<evidence type="ECO:0000313" key="11">
    <source>
        <dbReference type="Proteomes" id="UP001165413"/>
    </source>
</evidence>
<evidence type="ECO:0000256" key="1">
    <source>
        <dbReference type="ARBA" id="ARBA00004370"/>
    </source>
</evidence>
<dbReference type="Pfam" id="PF01343">
    <property type="entry name" value="Peptidase_S49"/>
    <property type="match status" value="2"/>
</dbReference>